<evidence type="ECO:0000313" key="2">
    <source>
        <dbReference type="EMBL" id="CAK0799989.1"/>
    </source>
</evidence>
<proteinExistence type="predicted"/>
<accession>A0ABN9Q2T8</accession>
<feature type="compositionally biased region" description="Polar residues" evidence="1">
    <location>
        <begin position="59"/>
        <end position="73"/>
    </location>
</feature>
<organism evidence="2 3">
    <name type="scientific">Prorocentrum cordatum</name>
    <dbReference type="NCBI Taxonomy" id="2364126"/>
    <lineage>
        <taxon>Eukaryota</taxon>
        <taxon>Sar</taxon>
        <taxon>Alveolata</taxon>
        <taxon>Dinophyceae</taxon>
        <taxon>Prorocentrales</taxon>
        <taxon>Prorocentraceae</taxon>
        <taxon>Prorocentrum</taxon>
    </lineage>
</organism>
<feature type="region of interest" description="Disordered" evidence="1">
    <location>
        <begin position="57"/>
        <end position="140"/>
    </location>
</feature>
<feature type="region of interest" description="Disordered" evidence="1">
    <location>
        <begin position="172"/>
        <end position="216"/>
    </location>
</feature>
<sequence length="225" mass="23983">MSMAVWATKKTNSMRHNSCCRSSTPTHAATMELSTNTPSTVRYASVKLLWISPHHRCQAKSTPSRHVDATTTHVVRPARAHRGEVDEDQPDALQDPRDPQLRGGRGGVLSAVAEATSRAKGQAEQHHDAAEPAADAPHRPLAGDECLLQLRAYRCGRGGAFHGAHAVAGEARHRRPEDIRAQGCAATSPPSDCRTPSAAVLGDSGGATRGLPSGCVDRHRLSQYG</sequence>
<reference evidence="2" key="1">
    <citation type="submission" date="2023-10" db="EMBL/GenBank/DDBJ databases">
        <authorList>
            <person name="Chen Y."/>
            <person name="Shah S."/>
            <person name="Dougan E. K."/>
            <person name="Thang M."/>
            <person name="Chan C."/>
        </authorList>
    </citation>
    <scope>NUCLEOTIDE SEQUENCE [LARGE SCALE GENOMIC DNA]</scope>
</reference>
<dbReference type="EMBL" id="CAUYUJ010002266">
    <property type="protein sequence ID" value="CAK0799989.1"/>
    <property type="molecule type" value="Genomic_DNA"/>
</dbReference>
<protein>
    <submittedName>
        <fullName evidence="2">Uncharacterized protein</fullName>
    </submittedName>
</protein>
<feature type="compositionally biased region" description="Basic and acidic residues" evidence="1">
    <location>
        <begin position="121"/>
        <end position="140"/>
    </location>
</feature>
<evidence type="ECO:0000313" key="3">
    <source>
        <dbReference type="Proteomes" id="UP001189429"/>
    </source>
</evidence>
<name>A0ABN9Q2T8_9DINO</name>
<feature type="non-terminal residue" evidence="2">
    <location>
        <position position="225"/>
    </location>
</feature>
<keyword evidence="3" id="KW-1185">Reference proteome</keyword>
<evidence type="ECO:0000256" key="1">
    <source>
        <dbReference type="SAM" id="MobiDB-lite"/>
    </source>
</evidence>
<gene>
    <name evidence="2" type="ORF">PCOR1329_LOCUS8284</name>
</gene>
<dbReference type="Proteomes" id="UP001189429">
    <property type="component" value="Unassembled WGS sequence"/>
</dbReference>
<comment type="caution">
    <text evidence="2">The sequence shown here is derived from an EMBL/GenBank/DDBJ whole genome shotgun (WGS) entry which is preliminary data.</text>
</comment>